<dbReference type="SMART" id="SM00295">
    <property type="entry name" value="B41"/>
    <property type="match status" value="1"/>
</dbReference>
<dbReference type="InterPro" id="IPR018979">
    <property type="entry name" value="FERM_N"/>
</dbReference>
<dbReference type="Pfam" id="PF09380">
    <property type="entry name" value="FERM_C"/>
    <property type="match status" value="1"/>
</dbReference>
<dbReference type="Proteomes" id="UP000281406">
    <property type="component" value="Unassembled WGS sequence"/>
</dbReference>
<dbReference type="EMBL" id="RJVU01060737">
    <property type="protein sequence ID" value="ROJ44610.1"/>
    <property type="molecule type" value="Genomic_DNA"/>
</dbReference>
<name>A0A3N0XTV7_ANAGA</name>
<evidence type="ECO:0000313" key="7">
    <source>
        <dbReference type="Proteomes" id="UP000281406"/>
    </source>
</evidence>
<feature type="domain" description="KIND" evidence="5">
    <location>
        <begin position="53"/>
        <end position="143"/>
    </location>
</feature>
<reference evidence="6 7" key="1">
    <citation type="submission" date="2018-10" db="EMBL/GenBank/DDBJ databases">
        <title>Genome assembly for a Yunnan-Guizhou Plateau 3E fish, Anabarilius grahami (Regan), and its evolutionary and genetic applications.</title>
        <authorList>
            <person name="Jiang W."/>
        </authorList>
    </citation>
    <scope>NUCLEOTIDE SEQUENCE [LARGE SCALE GENOMIC DNA]</scope>
    <source>
        <strain evidence="6">AG-KIZ</strain>
        <tissue evidence="6">Muscle</tissue>
    </source>
</reference>
<gene>
    <name evidence="6" type="ORF">DPX16_4928</name>
</gene>
<dbReference type="InterPro" id="IPR019748">
    <property type="entry name" value="FERM_central"/>
</dbReference>
<dbReference type="InterPro" id="IPR019749">
    <property type="entry name" value="Band_41_domain"/>
</dbReference>
<evidence type="ECO:0000256" key="2">
    <source>
        <dbReference type="SAM" id="MobiDB-lite"/>
    </source>
</evidence>
<dbReference type="Gene3D" id="1.10.510.10">
    <property type="entry name" value="Transferase(Phosphotransferase) domain 1"/>
    <property type="match status" value="1"/>
</dbReference>
<comment type="caution">
    <text evidence="6">The sequence shown here is derived from an EMBL/GenBank/DDBJ whole genome shotgun (WGS) entry which is preliminary data.</text>
</comment>
<dbReference type="SMART" id="SM01196">
    <property type="entry name" value="FERM_C"/>
    <property type="match status" value="1"/>
</dbReference>
<feature type="region of interest" description="Disordered" evidence="2">
    <location>
        <begin position="122"/>
        <end position="145"/>
    </location>
</feature>
<feature type="domain" description="FERM" evidence="3">
    <location>
        <begin position="329"/>
        <end position="624"/>
    </location>
</feature>
<dbReference type="Pfam" id="PF00373">
    <property type="entry name" value="FERM_M"/>
    <property type="match status" value="1"/>
</dbReference>
<protein>
    <submittedName>
        <fullName evidence="6">FERM and PDZ domain-containing protein 2</fullName>
    </submittedName>
</protein>
<dbReference type="SUPFAM" id="SSF54236">
    <property type="entry name" value="Ubiquitin-like"/>
    <property type="match status" value="1"/>
</dbReference>
<dbReference type="Gene3D" id="2.30.29.30">
    <property type="entry name" value="Pleckstrin-homology domain (PH domain)/Phosphotyrosine-binding domain (PTB)"/>
    <property type="match status" value="1"/>
</dbReference>
<dbReference type="InterPro" id="IPR052074">
    <property type="entry name" value="NonRcpt_TyrProt_Phosphatase"/>
</dbReference>
<dbReference type="InterPro" id="IPR036034">
    <property type="entry name" value="PDZ_sf"/>
</dbReference>
<dbReference type="SUPFAM" id="SSF47031">
    <property type="entry name" value="Second domain of FERM"/>
    <property type="match status" value="1"/>
</dbReference>
<feature type="domain" description="PDZ" evidence="4">
    <location>
        <begin position="1044"/>
        <end position="1112"/>
    </location>
</feature>
<dbReference type="PRINTS" id="PR00935">
    <property type="entry name" value="BAND41"/>
</dbReference>
<dbReference type="InterPro" id="IPR011019">
    <property type="entry name" value="KIND_dom"/>
</dbReference>
<dbReference type="SUPFAM" id="SSF50729">
    <property type="entry name" value="PH domain-like"/>
    <property type="match status" value="1"/>
</dbReference>
<dbReference type="Pfam" id="PF09379">
    <property type="entry name" value="FERM_N"/>
    <property type="match status" value="1"/>
</dbReference>
<dbReference type="InterPro" id="IPR018980">
    <property type="entry name" value="FERM_PH-like_C"/>
</dbReference>
<feature type="compositionally biased region" description="Polar residues" evidence="2">
    <location>
        <begin position="123"/>
        <end position="138"/>
    </location>
</feature>
<keyword evidence="1" id="KW-0677">Repeat</keyword>
<dbReference type="Gene3D" id="1.20.80.10">
    <property type="match status" value="1"/>
</dbReference>
<dbReference type="CDD" id="cd06792">
    <property type="entry name" value="PDZ2-PTPN13_FRMPD2-like"/>
    <property type="match status" value="1"/>
</dbReference>
<feature type="domain" description="PDZ" evidence="4">
    <location>
        <begin position="736"/>
        <end position="822"/>
    </location>
</feature>
<feature type="domain" description="PDZ" evidence="4">
    <location>
        <begin position="900"/>
        <end position="985"/>
    </location>
</feature>
<dbReference type="AlphaFoldDB" id="A0A3N0XTV7"/>
<dbReference type="InterPro" id="IPR014352">
    <property type="entry name" value="FERM/acyl-CoA-bd_prot_sf"/>
</dbReference>
<organism evidence="6 7">
    <name type="scientific">Anabarilius grahami</name>
    <name type="common">Kanglang fish</name>
    <name type="synonym">Barilius grahami</name>
    <dbReference type="NCBI Taxonomy" id="495550"/>
    <lineage>
        <taxon>Eukaryota</taxon>
        <taxon>Metazoa</taxon>
        <taxon>Chordata</taxon>
        <taxon>Craniata</taxon>
        <taxon>Vertebrata</taxon>
        <taxon>Euteleostomi</taxon>
        <taxon>Actinopterygii</taxon>
        <taxon>Neopterygii</taxon>
        <taxon>Teleostei</taxon>
        <taxon>Ostariophysi</taxon>
        <taxon>Cypriniformes</taxon>
        <taxon>Xenocyprididae</taxon>
        <taxon>Xenocypridinae</taxon>
        <taxon>Xenocypridinae incertae sedis</taxon>
        <taxon>Anabarilius</taxon>
    </lineage>
</organism>
<dbReference type="InterPro" id="IPR000299">
    <property type="entry name" value="FERM_domain"/>
</dbReference>
<evidence type="ECO:0000259" key="5">
    <source>
        <dbReference type="PROSITE" id="PS51377"/>
    </source>
</evidence>
<dbReference type="InterPro" id="IPR029071">
    <property type="entry name" value="Ubiquitin-like_domsf"/>
</dbReference>
<accession>A0A3N0XTV7</accession>
<feature type="region of interest" description="Disordered" evidence="2">
    <location>
        <begin position="230"/>
        <end position="267"/>
    </location>
</feature>
<dbReference type="InterPro" id="IPR035963">
    <property type="entry name" value="FERM_2"/>
</dbReference>
<dbReference type="PROSITE" id="PS51377">
    <property type="entry name" value="KIND"/>
    <property type="match status" value="1"/>
</dbReference>
<dbReference type="PROSITE" id="PS50057">
    <property type="entry name" value="FERM_3"/>
    <property type="match status" value="1"/>
</dbReference>
<dbReference type="OrthoDB" id="165498at2759"/>
<dbReference type="SMART" id="SM00750">
    <property type="entry name" value="KIND"/>
    <property type="match status" value="1"/>
</dbReference>
<dbReference type="PANTHER" id="PTHR46900">
    <property type="entry name" value="TYROSINE-PROTEIN PHOSPHATASE NON-RECEPTOR TYPE 13"/>
    <property type="match status" value="1"/>
</dbReference>
<evidence type="ECO:0000259" key="4">
    <source>
        <dbReference type="PROSITE" id="PS50106"/>
    </source>
</evidence>
<proteinExistence type="predicted"/>
<keyword evidence="7" id="KW-1185">Reference proteome</keyword>
<evidence type="ECO:0000256" key="1">
    <source>
        <dbReference type="ARBA" id="ARBA00022737"/>
    </source>
</evidence>
<dbReference type="Gene3D" id="2.30.42.10">
    <property type="match status" value="3"/>
</dbReference>
<evidence type="ECO:0000313" key="6">
    <source>
        <dbReference type="EMBL" id="ROJ44610.1"/>
    </source>
</evidence>
<dbReference type="SUPFAM" id="SSF50156">
    <property type="entry name" value="PDZ domain-like"/>
    <property type="match status" value="3"/>
</dbReference>
<feature type="compositionally biased region" description="Polar residues" evidence="2">
    <location>
        <begin position="230"/>
        <end position="242"/>
    </location>
</feature>
<dbReference type="PROSITE" id="PS50106">
    <property type="entry name" value="PDZ"/>
    <property type="match status" value="3"/>
</dbReference>
<dbReference type="Gene3D" id="3.10.20.90">
    <property type="entry name" value="Phosphatidylinositol 3-kinase Catalytic Subunit, Chain A, domain 1"/>
    <property type="match status" value="1"/>
</dbReference>
<dbReference type="InterPro" id="IPR011993">
    <property type="entry name" value="PH-like_dom_sf"/>
</dbReference>
<dbReference type="InterPro" id="IPR001478">
    <property type="entry name" value="PDZ"/>
</dbReference>
<dbReference type="SMART" id="SM00228">
    <property type="entry name" value="PDZ"/>
    <property type="match status" value="3"/>
</dbReference>
<evidence type="ECO:0000259" key="3">
    <source>
        <dbReference type="PROSITE" id="PS50057"/>
    </source>
</evidence>
<sequence>MGKRKDLSEFDQDQIVMARRLGQSISKTAALVGCSRSAVVSIYQKCFKMSMFVTLAEVLESRGAPLEEDEVWALLLGAAEALIDISSKDPGNMCCVISPGSMLLSAVGSIAFKTCGRSEDVGSFTSPEMSQSNTSSRRQATEKPVQLSGDLNSLLLSMCEDVAHKRVNLLTVLETCEQHHKTAVLPRIEKTIRQMTEDVLQAEKSPNNSAHLIDRSQMVRERLRGASCQNSVWPLKGNSTPSPADFSRSHSSHQRNRNSTWLPQSPILDRRRQFNSRPNQLFGSSFSLNERKIKDTGPEFIRMLEEPLVVLELPNSIVSNKGRSSSNHRDLTVMMPNGQNILLKCDVKSRGRDVFDMIIAHANLVEHFYFGLAYSDDNEFFFLDNDTKMSKVAPAAWKKVPTATFVLHFRIKFFVTDVSLLLHKLTRHQYYLQLRRDILDERLPCNEETCLFLGALALQAEFGDSMPEVYGKNYYQPEHYVSKSVLQKMAMPCLKDELLRLHANNANMTAEEAELEFLKSVQQLPEYGVLFHRVAREKKPVFGELVLGVCAKGIVVYEVINNSRTASLRFHWRETSSISSARRKFIIESSTSKKKQTFLTEKSKVAKYLCDLCSAQHKFHKEMSSRQLTNSLASEESIVQYAAMCRAQNNEVTLNDGRLDAAADDSMSKLCEDVATRIEAKIKLQRDFLDHTGSQSPALQRSFCSSPKRCSEVPSMSSPFRDTPTSSRPPEREIICVALKKDPTVGLGIVIVGEDNTGKLDLGIFIASIVPGGPADRDGRIKPGGRLISLNQLSLEGVSFSEAADIMQNSSNEVELIVSQPKTLYKRGGAGHLTERNYASQSTILADSRAGDDYLDELVSVMMTPKGTSRLHVPEVRIINAQDDYSRSASLISLRPEEFTVTLQKSGGSLGISITGGVNTGLRYGGIYIKSLVPGGVAEQDGRIQTGDRLLEVDGTRLQGFTDQQAAECLARTGEVVSLVLERDGGTVLPRDPINPELRDRLTIRTPSLVETHMRNSCPAITMTRPFGVKPRDYSFVSDDNVHEVTLKRRLNGLGFSFFISELDTSLDCGSIVRIRTLFPGQPAEESGKIQEGDVILSINGQPLKGLSYQSASQTQLPELALHYKSVFYWIKRIMFVSTGPVTYKKAQKRTECLKSSNHPWCQLFPAPLLDWIKRQVSVNDLYCQYE</sequence>
<dbReference type="CDD" id="cd14473">
    <property type="entry name" value="FERM_B-lobe"/>
    <property type="match status" value="1"/>
</dbReference>
<dbReference type="PANTHER" id="PTHR46900:SF4">
    <property type="entry name" value="FERM AND PDZ DOMAIN CONTAINING 2"/>
    <property type="match status" value="1"/>
</dbReference>
<dbReference type="Pfam" id="PF00595">
    <property type="entry name" value="PDZ"/>
    <property type="match status" value="3"/>
</dbReference>